<dbReference type="AlphaFoldDB" id="T2JYI2"/>
<evidence type="ECO:0000313" key="2">
    <source>
        <dbReference type="Proteomes" id="UP000018130"/>
    </source>
</evidence>
<name>T2JYI2_CROWT</name>
<comment type="caution">
    <text evidence="1">The sequence shown here is derived from an EMBL/GenBank/DDBJ whole genome shotgun (WGS) entry which is preliminary data.</text>
</comment>
<organism evidence="1 2">
    <name type="scientific">Crocosphaera watsonii WH 0402</name>
    <dbReference type="NCBI Taxonomy" id="1284629"/>
    <lineage>
        <taxon>Bacteria</taxon>
        <taxon>Bacillati</taxon>
        <taxon>Cyanobacteriota</taxon>
        <taxon>Cyanophyceae</taxon>
        <taxon>Oscillatoriophycideae</taxon>
        <taxon>Chroococcales</taxon>
        <taxon>Aphanothecaceae</taxon>
        <taxon>Crocosphaera</taxon>
    </lineage>
</organism>
<proteinExistence type="predicted"/>
<accession>T2JYI2</accession>
<sequence length="45" mass="4949">MLILVFNYLFNSPPCLIADFTGFGKCPTTSSKYVFTFGTTGFDAD</sequence>
<protein>
    <submittedName>
        <fullName evidence="1">Uncharacterized protein</fullName>
    </submittedName>
</protein>
<reference evidence="1 2" key="1">
    <citation type="submission" date="2013-01" db="EMBL/GenBank/DDBJ databases">
        <authorList>
            <person name="Bench S."/>
        </authorList>
    </citation>
    <scope>NUCLEOTIDE SEQUENCE [LARGE SCALE GENOMIC DNA]</scope>
    <source>
        <strain evidence="1 2">WH 0402</strain>
    </source>
</reference>
<dbReference type="EMBL" id="CAQN01001160">
    <property type="protein sequence ID" value="CCQ70285.1"/>
    <property type="molecule type" value="Genomic_DNA"/>
</dbReference>
<reference evidence="1 2" key="2">
    <citation type="submission" date="2013-09" db="EMBL/GenBank/DDBJ databases">
        <title>Whole genome comparison of six Crocosphaera watsonii strains with differing phenotypes.</title>
        <authorList>
            <person name="Bench S.R."/>
            <person name="Heller P."/>
            <person name="Frank I."/>
            <person name="Arciniega M."/>
            <person name="Shilova I.N."/>
            <person name="Zehr J.P."/>
        </authorList>
    </citation>
    <scope>NUCLEOTIDE SEQUENCE [LARGE SCALE GENOMIC DNA]</scope>
    <source>
        <strain evidence="1 2">WH 0402</strain>
    </source>
</reference>
<gene>
    <name evidence="1" type="ORF">CWATWH0402_564</name>
</gene>
<dbReference type="Proteomes" id="UP000018130">
    <property type="component" value="Unassembled WGS sequence"/>
</dbReference>
<evidence type="ECO:0000313" key="1">
    <source>
        <dbReference type="EMBL" id="CCQ70285.1"/>
    </source>
</evidence>